<keyword evidence="5" id="KW-0677">Repeat</keyword>
<proteinExistence type="predicted"/>
<evidence type="ECO:0000256" key="7">
    <source>
        <dbReference type="ARBA" id="ARBA00022786"/>
    </source>
</evidence>
<evidence type="ECO:0000256" key="2">
    <source>
        <dbReference type="ARBA" id="ARBA00012251"/>
    </source>
</evidence>
<evidence type="ECO:0000256" key="1">
    <source>
        <dbReference type="ARBA" id="ARBA00001798"/>
    </source>
</evidence>
<dbReference type="EC" id="2.3.2.31" evidence="2"/>
<dbReference type="GO" id="GO:0008270">
    <property type="term" value="F:zinc ion binding"/>
    <property type="evidence" value="ECO:0007669"/>
    <property type="project" value="UniProtKB-KW"/>
</dbReference>
<evidence type="ECO:0000313" key="10">
    <source>
        <dbReference type="EMBL" id="KAJ4490741.1"/>
    </source>
</evidence>
<evidence type="ECO:0000256" key="5">
    <source>
        <dbReference type="ARBA" id="ARBA00022737"/>
    </source>
</evidence>
<accession>A0A9W9AWC4</accession>
<dbReference type="CDD" id="cd22584">
    <property type="entry name" value="Rcat_RBR_unk"/>
    <property type="match status" value="1"/>
</dbReference>
<dbReference type="GO" id="GO:0016567">
    <property type="term" value="P:protein ubiquitination"/>
    <property type="evidence" value="ECO:0007669"/>
    <property type="project" value="InterPro"/>
</dbReference>
<dbReference type="InterPro" id="IPR031127">
    <property type="entry name" value="E3_UB_ligase_RBR"/>
</dbReference>
<reference evidence="10" key="1">
    <citation type="submission" date="2022-08" db="EMBL/GenBank/DDBJ databases">
        <title>A Global Phylogenomic Analysis of the Shiitake Genus Lentinula.</title>
        <authorList>
            <consortium name="DOE Joint Genome Institute"/>
            <person name="Sierra-Patev S."/>
            <person name="Min B."/>
            <person name="Naranjo-Ortiz M."/>
            <person name="Looney B."/>
            <person name="Konkel Z."/>
            <person name="Slot J.C."/>
            <person name="Sakamoto Y."/>
            <person name="Steenwyk J.L."/>
            <person name="Rokas A."/>
            <person name="Carro J."/>
            <person name="Camarero S."/>
            <person name="Ferreira P."/>
            <person name="Molpeceres G."/>
            <person name="Ruiz-Duenas F.J."/>
            <person name="Serrano A."/>
            <person name="Henrissat B."/>
            <person name="Drula E."/>
            <person name="Hughes K.W."/>
            <person name="Mata J.L."/>
            <person name="Ishikawa N.K."/>
            <person name="Vargas-Isla R."/>
            <person name="Ushijima S."/>
            <person name="Smith C.A."/>
            <person name="Ahrendt S."/>
            <person name="Andreopoulos W."/>
            <person name="He G."/>
            <person name="Labutti K."/>
            <person name="Lipzen A."/>
            <person name="Ng V."/>
            <person name="Riley R."/>
            <person name="Sandor L."/>
            <person name="Barry K."/>
            <person name="Martinez A.T."/>
            <person name="Xiao Y."/>
            <person name="Gibbons J.G."/>
            <person name="Terashima K."/>
            <person name="Grigoriev I.V."/>
            <person name="Hibbett D.S."/>
        </authorList>
    </citation>
    <scope>NUCLEOTIDE SEQUENCE</scope>
    <source>
        <strain evidence="10">JLM2183</strain>
    </source>
</reference>
<evidence type="ECO:0000256" key="3">
    <source>
        <dbReference type="ARBA" id="ARBA00022679"/>
    </source>
</evidence>
<dbReference type="SUPFAM" id="SSF57850">
    <property type="entry name" value="RING/U-box"/>
    <property type="match status" value="1"/>
</dbReference>
<dbReference type="EMBL" id="JAOTPV010000001">
    <property type="protein sequence ID" value="KAJ4490741.1"/>
    <property type="molecule type" value="Genomic_DNA"/>
</dbReference>
<comment type="caution">
    <text evidence="10">The sequence shown here is derived from an EMBL/GenBank/DDBJ whole genome shotgun (WGS) entry which is preliminary data.</text>
</comment>
<keyword evidence="11" id="KW-1185">Reference proteome</keyword>
<comment type="catalytic activity">
    <reaction evidence="1">
        <text>[E2 ubiquitin-conjugating enzyme]-S-ubiquitinyl-L-cysteine + [acceptor protein]-L-lysine = [E2 ubiquitin-conjugating enzyme]-L-cysteine + [acceptor protein]-N(6)-ubiquitinyl-L-lysine.</text>
        <dbReference type="EC" id="2.3.2.31"/>
    </reaction>
</comment>
<dbReference type="OrthoDB" id="9977870at2759"/>
<keyword evidence="4" id="KW-0479">Metal-binding</keyword>
<evidence type="ECO:0000259" key="9">
    <source>
        <dbReference type="PROSITE" id="PS51873"/>
    </source>
</evidence>
<name>A0A9W9AWC4_9AGAR</name>
<sequence length="405" mass="45590">MELESADCLASFISSQLTLDELRDISLSRKGKARNDTPLTDEEIAFRLFEEENLAVVESLRLAFSLQHAIDVDQDILAKLTVEELGAADDHRYAQALSLGQALPKKSDAQKALEDLESQSEASPLPNIGGSKPFRVDCVICAESFRSSTIFQAPCRDYYCLACLCDLVRACIGDESLFPLRCCQQSLPVTDFNDKSHEFETLANNRVYCCNLTCSQFLGSSASVEPKGNNMLCSECATWTCTLCKQHSHPSESCAENTALLELKALATEKHWQTCPQCSSIIELNIGCYHMTCRCHMQFCYLCAAPWKTCTCPQWEENRLFNAAEVRVEREFGAAARVAEPVVFQRRVEQRAQELRQYHDCNPHRWKHCPGGGTCEECGHFLPLYLKGCRNCQIMVCVRCMRNRL</sequence>
<organism evidence="10 11">
    <name type="scientific">Lentinula aciculospora</name>
    <dbReference type="NCBI Taxonomy" id="153920"/>
    <lineage>
        <taxon>Eukaryota</taxon>
        <taxon>Fungi</taxon>
        <taxon>Dikarya</taxon>
        <taxon>Basidiomycota</taxon>
        <taxon>Agaricomycotina</taxon>
        <taxon>Agaricomycetes</taxon>
        <taxon>Agaricomycetidae</taxon>
        <taxon>Agaricales</taxon>
        <taxon>Marasmiineae</taxon>
        <taxon>Omphalotaceae</taxon>
        <taxon>Lentinula</taxon>
    </lineage>
</organism>
<evidence type="ECO:0000256" key="4">
    <source>
        <dbReference type="ARBA" id="ARBA00022723"/>
    </source>
</evidence>
<evidence type="ECO:0000256" key="8">
    <source>
        <dbReference type="ARBA" id="ARBA00022833"/>
    </source>
</evidence>
<keyword evidence="8" id="KW-0862">Zinc</keyword>
<dbReference type="Pfam" id="PF01485">
    <property type="entry name" value="IBR"/>
    <property type="match status" value="1"/>
</dbReference>
<keyword evidence="7" id="KW-0833">Ubl conjugation pathway</keyword>
<dbReference type="AlphaFoldDB" id="A0A9W9AWC4"/>
<dbReference type="Gene3D" id="1.20.120.1750">
    <property type="match status" value="1"/>
</dbReference>
<protein>
    <recommendedName>
        <fullName evidence="2">RBR-type E3 ubiquitin transferase</fullName>
        <ecNumber evidence="2">2.3.2.31</ecNumber>
    </recommendedName>
</protein>
<gene>
    <name evidence="10" type="ORF">J3R30DRAFT_3653919</name>
</gene>
<dbReference type="PROSITE" id="PS51873">
    <property type="entry name" value="TRIAD"/>
    <property type="match status" value="1"/>
</dbReference>
<dbReference type="SMART" id="SM00647">
    <property type="entry name" value="IBR"/>
    <property type="match status" value="2"/>
</dbReference>
<dbReference type="InterPro" id="IPR044066">
    <property type="entry name" value="TRIAD_supradom"/>
</dbReference>
<keyword evidence="3" id="KW-0808">Transferase</keyword>
<dbReference type="PANTHER" id="PTHR11685">
    <property type="entry name" value="RBR FAMILY RING FINGER AND IBR DOMAIN-CONTAINING"/>
    <property type="match status" value="1"/>
</dbReference>
<dbReference type="InterPro" id="IPR002867">
    <property type="entry name" value="IBR_dom"/>
</dbReference>
<dbReference type="GO" id="GO:0061630">
    <property type="term" value="F:ubiquitin protein ligase activity"/>
    <property type="evidence" value="ECO:0007669"/>
    <property type="project" value="UniProtKB-EC"/>
</dbReference>
<evidence type="ECO:0000313" key="11">
    <source>
        <dbReference type="Proteomes" id="UP001150266"/>
    </source>
</evidence>
<evidence type="ECO:0000256" key="6">
    <source>
        <dbReference type="ARBA" id="ARBA00022771"/>
    </source>
</evidence>
<keyword evidence="6" id="KW-0863">Zinc-finger</keyword>
<dbReference type="Proteomes" id="UP001150266">
    <property type="component" value="Unassembled WGS sequence"/>
</dbReference>
<feature type="domain" description="RING-type" evidence="9">
    <location>
        <begin position="134"/>
        <end position="316"/>
    </location>
</feature>